<dbReference type="GeneID" id="101886239"/>
<dbReference type="RefSeq" id="XP_009302010.1">
    <property type="nucleotide sequence ID" value="XM_009303735.5"/>
</dbReference>
<organism evidence="6 7">
    <name type="scientific">Danio rerio</name>
    <name type="common">Zebrafish</name>
    <name type="synonym">Brachydanio rerio</name>
    <dbReference type="NCBI Taxonomy" id="7955"/>
    <lineage>
        <taxon>Eukaryota</taxon>
        <taxon>Metazoa</taxon>
        <taxon>Chordata</taxon>
        <taxon>Craniata</taxon>
        <taxon>Vertebrata</taxon>
        <taxon>Euteleostomi</taxon>
        <taxon>Actinopterygii</taxon>
        <taxon>Neopterygii</taxon>
        <taxon>Teleostei</taxon>
        <taxon>Ostariophysi</taxon>
        <taxon>Cypriniformes</taxon>
        <taxon>Danionidae</taxon>
        <taxon>Danioninae</taxon>
        <taxon>Danio</taxon>
    </lineage>
</organism>
<proteinExistence type="predicted"/>
<evidence type="ECO:0000256" key="2">
    <source>
        <dbReference type="SAM" id="Coils"/>
    </source>
</evidence>
<feature type="region of interest" description="Disordered" evidence="3">
    <location>
        <begin position="271"/>
        <end position="297"/>
    </location>
</feature>
<dbReference type="KEGG" id="dre:101886239"/>
<name>A0A8M3AUX5_DANRE</name>
<dbReference type="OrthoDB" id="2155209at2759"/>
<dbReference type="PANTHER" id="PTHR14882">
    <property type="entry name" value="COILED-COIL DOMAIN-CONTAINING 74A"/>
    <property type="match status" value="1"/>
</dbReference>
<dbReference type="AlphaFoldDB" id="A0A8M3AUX5"/>
<dbReference type="Pfam" id="PF14917">
    <property type="entry name" value="CCDC74_C"/>
    <property type="match status" value="1"/>
</dbReference>
<feature type="domain" description="Coiled coil protein 74 C-terminal" evidence="5">
    <location>
        <begin position="169"/>
        <end position="293"/>
    </location>
</feature>
<dbReference type="InterPro" id="IPR039496">
    <property type="entry name" value="CCDC92/74_N"/>
</dbReference>
<dbReference type="InterPro" id="IPR029422">
    <property type="entry name" value="CCDC74_C"/>
</dbReference>
<keyword evidence="1 2" id="KW-0175">Coiled coil</keyword>
<sequence length="297" mass="33390">MKAISIMEMSIMSSNLPPLRNLPSWSRVRDLDRVRYPRLLTSDYMVRSPPVGIRSVKAAAADPRTDAQEDTRVASLQKDIEFLLQQHKDTLERLHAEIDGLKRLNKELQYRLVMKHEHSPKGSIGTNSDSSKSSRDGSAERVSQCRFISSAESGQGAVTSLLPLQISCSSSQNPRNPTLKECELIIRELYQANSSQHQELLRVKTLLRNIASTNKASAEVSLTRACQCDNNRAEVFKHFPKLPLKPLPTKQLPSQVSKGATVILPAIKRNLSSSTMSERQRRAQDGHRMRLRRTVNS</sequence>
<evidence type="ECO:0000313" key="6">
    <source>
        <dbReference type="Proteomes" id="UP000000437"/>
    </source>
</evidence>
<feature type="coiled-coil region" evidence="2">
    <location>
        <begin position="73"/>
        <end position="111"/>
    </location>
</feature>
<evidence type="ECO:0000259" key="5">
    <source>
        <dbReference type="Pfam" id="PF14917"/>
    </source>
</evidence>
<feature type="compositionally biased region" description="Basic and acidic residues" evidence="3">
    <location>
        <begin position="278"/>
        <end position="288"/>
    </location>
</feature>
<protein>
    <submittedName>
        <fullName evidence="7">Uncharacterized protein isoform X1</fullName>
    </submittedName>
</protein>
<evidence type="ECO:0000313" key="7">
    <source>
        <dbReference type="RefSeq" id="XP_009302010.1"/>
    </source>
</evidence>
<dbReference type="Proteomes" id="UP000000437">
    <property type="component" value="Chromosome 8"/>
</dbReference>
<feature type="domain" description="CCDC92/74 N-terminal" evidence="4">
    <location>
        <begin position="71"/>
        <end position="119"/>
    </location>
</feature>
<accession>A0A8M3AUX5</accession>
<dbReference type="Pfam" id="PF14916">
    <property type="entry name" value="CCDC92"/>
    <property type="match status" value="1"/>
</dbReference>
<keyword evidence="6" id="KW-1185">Reference proteome</keyword>
<dbReference type="PANTHER" id="PTHR14882:SF5">
    <property type="entry name" value="COILED-COIL DOMAIN CONTAINING 74A"/>
    <property type="match status" value="1"/>
</dbReference>
<evidence type="ECO:0000256" key="1">
    <source>
        <dbReference type="ARBA" id="ARBA00023054"/>
    </source>
</evidence>
<dbReference type="InterPro" id="IPR040370">
    <property type="entry name" value="CCDC74A/CCDC74B/CCDC92"/>
</dbReference>
<evidence type="ECO:0000259" key="4">
    <source>
        <dbReference type="Pfam" id="PF14916"/>
    </source>
</evidence>
<gene>
    <name evidence="7" type="primary">LOC101886239</name>
</gene>
<evidence type="ECO:0000256" key="3">
    <source>
        <dbReference type="SAM" id="MobiDB-lite"/>
    </source>
</evidence>
<feature type="region of interest" description="Disordered" evidence="3">
    <location>
        <begin position="116"/>
        <end position="137"/>
    </location>
</feature>
<reference evidence="7" key="1">
    <citation type="submission" date="2025-08" db="UniProtKB">
        <authorList>
            <consortium name="RefSeq"/>
        </authorList>
    </citation>
    <scope>IDENTIFICATION</scope>
    <source>
        <strain evidence="7">Tuebingen</strain>
        <tissue evidence="7">Fibroblasts and whole tissue</tissue>
    </source>
</reference>